<feature type="compositionally biased region" description="Basic and acidic residues" evidence="1">
    <location>
        <begin position="9"/>
        <end position="25"/>
    </location>
</feature>
<name>A0A918ZVV5_9ACTN</name>
<proteinExistence type="predicted"/>
<dbReference type="AlphaFoldDB" id="A0A918ZVV5"/>
<dbReference type="EMBL" id="BNBT01000069">
    <property type="protein sequence ID" value="GHE70257.1"/>
    <property type="molecule type" value="Genomic_DNA"/>
</dbReference>
<evidence type="ECO:0000256" key="1">
    <source>
        <dbReference type="SAM" id="MobiDB-lite"/>
    </source>
</evidence>
<gene>
    <name evidence="2" type="ORF">GCM10018785_43450</name>
</gene>
<dbReference type="Proteomes" id="UP000608024">
    <property type="component" value="Unassembled WGS sequence"/>
</dbReference>
<comment type="caution">
    <text evidence="2">The sequence shown here is derived from an EMBL/GenBank/DDBJ whole genome shotgun (WGS) entry which is preliminary data.</text>
</comment>
<sequence>MAHGGSMEAAEKLQDHVQEGEEGPAKRNPGSITPVMAAETRRPNYLSATAVRISTKVSSVPGHRSTY</sequence>
<protein>
    <submittedName>
        <fullName evidence="2">Uncharacterized protein</fullName>
    </submittedName>
</protein>
<evidence type="ECO:0000313" key="3">
    <source>
        <dbReference type="Proteomes" id="UP000608024"/>
    </source>
</evidence>
<keyword evidence="3" id="KW-1185">Reference proteome</keyword>
<organism evidence="2 3">
    <name type="scientific">Streptomyces longispororuber</name>
    <dbReference type="NCBI Taxonomy" id="68230"/>
    <lineage>
        <taxon>Bacteria</taxon>
        <taxon>Bacillati</taxon>
        <taxon>Actinomycetota</taxon>
        <taxon>Actinomycetes</taxon>
        <taxon>Kitasatosporales</taxon>
        <taxon>Streptomycetaceae</taxon>
        <taxon>Streptomyces</taxon>
    </lineage>
</organism>
<reference evidence="2" key="1">
    <citation type="journal article" date="2014" name="Int. J. Syst. Evol. Microbiol.">
        <title>Complete genome sequence of Corynebacterium casei LMG S-19264T (=DSM 44701T), isolated from a smear-ripened cheese.</title>
        <authorList>
            <consortium name="US DOE Joint Genome Institute (JGI-PGF)"/>
            <person name="Walter F."/>
            <person name="Albersmeier A."/>
            <person name="Kalinowski J."/>
            <person name="Ruckert C."/>
        </authorList>
    </citation>
    <scope>NUCLEOTIDE SEQUENCE</scope>
    <source>
        <strain evidence="2">JCM 4784</strain>
    </source>
</reference>
<reference evidence="2" key="2">
    <citation type="submission" date="2020-09" db="EMBL/GenBank/DDBJ databases">
        <authorList>
            <person name="Sun Q."/>
            <person name="Ohkuma M."/>
        </authorList>
    </citation>
    <scope>NUCLEOTIDE SEQUENCE</scope>
    <source>
        <strain evidence="2">JCM 4784</strain>
    </source>
</reference>
<evidence type="ECO:0000313" key="2">
    <source>
        <dbReference type="EMBL" id="GHE70257.1"/>
    </source>
</evidence>
<accession>A0A918ZVV5</accession>
<feature type="region of interest" description="Disordered" evidence="1">
    <location>
        <begin position="1"/>
        <end position="40"/>
    </location>
</feature>